<organism evidence="1 2">
    <name type="scientific">Thiothrix eikelboomii</name>
    <dbReference type="NCBI Taxonomy" id="92487"/>
    <lineage>
        <taxon>Bacteria</taxon>
        <taxon>Pseudomonadati</taxon>
        <taxon>Pseudomonadota</taxon>
        <taxon>Gammaproteobacteria</taxon>
        <taxon>Thiotrichales</taxon>
        <taxon>Thiotrichaceae</taxon>
        <taxon>Thiothrix</taxon>
    </lineage>
</organism>
<dbReference type="Pfam" id="PF05489">
    <property type="entry name" value="Phage_tail_X"/>
    <property type="match status" value="1"/>
</dbReference>
<protein>
    <submittedName>
        <fullName evidence="1">p2-like prophage tail protein X</fullName>
    </submittedName>
</protein>
<sequence>MAALIYMTREGDVLDKICHRYYGTARGTTEVVLQANDGLCLLDPVYPAGVRIVLPDIMTTQPAVDYLRIWN</sequence>
<accession>A0A1T4W4K7</accession>
<dbReference type="AlphaFoldDB" id="A0A1T4W4K7"/>
<dbReference type="RefSeq" id="WP_078921480.1">
    <property type="nucleotide sequence ID" value="NZ_FUYB01000003.1"/>
</dbReference>
<dbReference type="Proteomes" id="UP000190460">
    <property type="component" value="Unassembled WGS sequence"/>
</dbReference>
<reference evidence="1 2" key="1">
    <citation type="submission" date="2017-02" db="EMBL/GenBank/DDBJ databases">
        <authorList>
            <person name="Peterson S.W."/>
        </authorList>
    </citation>
    <scope>NUCLEOTIDE SEQUENCE [LARGE SCALE GENOMIC DNA]</scope>
    <source>
        <strain evidence="1 2">ATCC 49788</strain>
    </source>
</reference>
<dbReference type="STRING" id="92487.SAMN02745130_00994"/>
<evidence type="ECO:0000313" key="1">
    <source>
        <dbReference type="EMBL" id="SKA72186.1"/>
    </source>
</evidence>
<name>A0A1T4W4K7_9GAMM</name>
<proteinExistence type="predicted"/>
<dbReference type="OrthoDB" id="8759063at2"/>
<evidence type="ECO:0000313" key="2">
    <source>
        <dbReference type="Proteomes" id="UP000190460"/>
    </source>
</evidence>
<dbReference type="EMBL" id="FUYB01000003">
    <property type="protein sequence ID" value="SKA72186.1"/>
    <property type="molecule type" value="Genomic_DNA"/>
</dbReference>
<keyword evidence="2" id="KW-1185">Reference proteome</keyword>
<gene>
    <name evidence="1" type="ORF">SAMN02745130_00994</name>
</gene>
<dbReference type="InterPro" id="IPR008861">
    <property type="entry name" value="GpX-like"/>
</dbReference>